<proteinExistence type="predicted"/>
<keyword evidence="1" id="KW-1003">Cell membrane</keyword>
<accession>A0A1W0D280</accession>
<evidence type="ECO:0000256" key="1">
    <source>
        <dbReference type="ARBA" id="ARBA00022475"/>
    </source>
</evidence>
<keyword evidence="4 5" id="KW-0472">Membrane</keyword>
<evidence type="ECO:0000256" key="5">
    <source>
        <dbReference type="SAM" id="Phobius"/>
    </source>
</evidence>
<dbReference type="InterPro" id="IPR034804">
    <property type="entry name" value="SQR/QFR_C/D"/>
</dbReference>
<organism evidence="6 7">
    <name type="scientific">Chromobacterium haemolyticum</name>
    <dbReference type="NCBI Taxonomy" id="394935"/>
    <lineage>
        <taxon>Bacteria</taxon>
        <taxon>Pseudomonadati</taxon>
        <taxon>Pseudomonadota</taxon>
        <taxon>Betaproteobacteria</taxon>
        <taxon>Neisseriales</taxon>
        <taxon>Chromobacteriaceae</taxon>
        <taxon>Chromobacterium</taxon>
    </lineage>
</organism>
<evidence type="ECO:0000256" key="3">
    <source>
        <dbReference type="ARBA" id="ARBA00022989"/>
    </source>
</evidence>
<dbReference type="Proteomes" id="UP000192721">
    <property type="component" value="Unassembled WGS sequence"/>
</dbReference>
<comment type="caution">
    <text evidence="6">The sequence shown here is derived from an EMBL/GenBank/DDBJ whole genome shotgun (WGS) entry which is preliminary data.</text>
</comment>
<dbReference type="EMBL" id="MUKV01000009">
    <property type="protein sequence ID" value="OQS41058.1"/>
    <property type="molecule type" value="Genomic_DNA"/>
</dbReference>
<evidence type="ECO:0000256" key="4">
    <source>
        <dbReference type="ARBA" id="ARBA00023136"/>
    </source>
</evidence>
<feature type="transmembrane region" description="Helical" evidence="5">
    <location>
        <begin position="21"/>
        <end position="48"/>
    </location>
</feature>
<name>A0A1W0D280_9NEIS</name>
<feature type="transmembrane region" description="Helical" evidence="5">
    <location>
        <begin position="106"/>
        <end position="128"/>
    </location>
</feature>
<sequence>MNKRKPYVRPMEGWWRKNPYFIEYMVHEGTALFVAGYALTLLCGLWRLSQGEAAWNSFVAALQSAPALLLHAAALLMIAYHSYTWFKIMPRTLPPLMLAGRRVSALAITAGGLAAAVVCCAALLMLVWGMTA</sequence>
<gene>
    <name evidence="6" type="ORF">B0T45_09535</name>
</gene>
<evidence type="ECO:0000313" key="6">
    <source>
        <dbReference type="EMBL" id="OQS41058.1"/>
    </source>
</evidence>
<dbReference type="AlphaFoldDB" id="A0A1W0D280"/>
<dbReference type="Pfam" id="PF02300">
    <property type="entry name" value="Fumarate_red_C"/>
    <property type="match status" value="1"/>
</dbReference>
<evidence type="ECO:0000256" key="2">
    <source>
        <dbReference type="ARBA" id="ARBA00022692"/>
    </source>
</evidence>
<dbReference type="Gene3D" id="1.20.1300.10">
    <property type="entry name" value="Fumarate reductase/succinate dehydrogenase, transmembrane subunit"/>
    <property type="match status" value="1"/>
</dbReference>
<feature type="transmembrane region" description="Helical" evidence="5">
    <location>
        <begin position="68"/>
        <end position="86"/>
    </location>
</feature>
<dbReference type="InterPro" id="IPR003510">
    <property type="entry name" value="Fumarate_red_C"/>
</dbReference>
<keyword evidence="3 5" id="KW-1133">Transmembrane helix</keyword>
<protein>
    <submittedName>
        <fullName evidence="6">Fumarate reductase subunit C</fullName>
    </submittedName>
</protein>
<keyword evidence="2 5" id="KW-0812">Transmembrane</keyword>
<dbReference type="GO" id="GO:0016020">
    <property type="term" value="C:membrane"/>
    <property type="evidence" value="ECO:0007669"/>
    <property type="project" value="InterPro"/>
</dbReference>
<dbReference type="RefSeq" id="WP_081555322.1">
    <property type="nucleotide sequence ID" value="NZ_MUKV01000009.1"/>
</dbReference>
<evidence type="ECO:0000313" key="7">
    <source>
        <dbReference type="Proteomes" id="UP000192721"/>
    </source>
</evidence>
<reference evidence="6 7" key="1">
    <citation type="submission" date="2017-02" db="EMBL/GenBank/DDBJ databases">
        <title>Chromobacterium haemolyticum H5244.</title>
        <authorList>
            <person name="Gulvik C.A."/>
        </authorList>
    </citation>
    <scope>NUCLEOTIDE SEQUENCE [LARGE SCALE GENOMIC DNA]</scope>
    <source>
        <strain evidence="6 7">H5244</strain>
    </source>
</reference>
<dbReference type="SUPFAM" id="SSF81343">
    <property type="entry name" value="Fumarate reductase respiratory complex transmembrane subunits"/>
    <property type="match status" value="1"/>
</dbReference>